<protein>
    <submittedName>
        <fullName evidence="2">Uncharacterized protein</fullName>
    </submittedName>
</protein>
<dbReference type="AlphaFoldDB" id="A0A914UWV0"/>
<proteinExistence type="predicted"/>
<accession>A0A914UWV0</accession>
<evidence type="ECO:0000313" key="1">
    <source>
        <dbReference type="Proteomes" id="UP000887566"/>
    </source>
</evidence>
<organism evidence="1 2">
    <name type="scientific">Plectus sambesii</name>
    <dbReference type="NCBI Taxonomy" id="2011161"/>
    <lineage>
        <taxon>Eukaryota</taxon>
        <taxon>Metazoa</taxon>
        <taxon>Ecdysozoa</taxon>
        <taxon>Nematoda</taxon>
        <taxon>Chromadorea</taxon>
        <taxon>Plectida</taxon>
        <taxon>Plectina</taxon>
        <taxon>Plectoidea</taxon>
        <taxon>Plectidae</taxon>
        <taxon>Plectus</taxon>
    </lineage>
</organism>
<sequence>HADLQVIATCELVIESVVWQLVPALSVQGAPTQTFSEDEATVTSGDVFTVSTATLPLAGAAIPTDADIGQLVVTWRRKNSTASVKSRLALPYVPLVAAPVLLEAQLPAFGAVRQPVKVEYTLRNVTMGVLELQLRFESTDLFMFAGDKQAASTSKP</sequence>
<reference evidence="2" key="1">
    <citation type="submission" date="2022-11" db="UniProtKB">
        <authorList>
            <consortium name="WormBaseParasite"/>
        </authorList>
    </citation>
    <scope>IDENTIFICATION</scope>
</reference>
<keyword evidence="1" id="KW-1185">Reference proteome</keyword>
<dbReference type="Proteomes" id="UP000887566">
    <property type="component" value="Unplaced"/>
</dbReference>
<dbReference type="PANTHER" id="PTHR14374:SF0">
    <property type="entry name" value="TRAFFICKING PROTEIN PARTICLE COMPLEX SUBUNIT 11"/>
    <property type="match status" value="1"/>
</dbReference>
<dbReference type="WBParaSite" id="PSAMB.scaffold13067size2446.g35257.t1">
    <property type="protein sequence ID" value="PSAMB.scaffold13067size2446.g35257.t1"/>
    <property type="gene ID" value="PSAMB.scaffold13067size2446.g35257"/>
</dbReference>
<dbReference type="PANTHER" id="PTHR14374">
    <property type="entry name" value="FOIE GRAS"/>
    <property type="match status" value="1"/>
</dbReference>
<name>A0A914UWV0_9BILA</name>
<evidence type="ECO:0000313" key="2">
    <source>
        <dbReference type="WBParaSite" id="PSAMB.scaffold13067size2446.g35257.t1"/>
    </source>
</evidence>